<dbReference type="InterPro" id="IPR036312">
    <property type="entry name" value="Bifun_inhib/LTP/seed_sf"/>
</dbReference>
<feature type="domain" description="Bifunctional inhibitor/plant lipid transfer protein/seed storage helical" evidence="3">
    <location>
        <begin position="28"/>
        <end position="115"/>
    </location>
</feature>
<keyword evidence="1" id="KW-0813">Transport</keyword>
<dbReference type="SUPFAM" id="SSF47699">
    <property type="entry name" value="Bifunctional inhibitor/lipid-transfer protein/seed storage 2S albumin"/>
    <property type="match status" value="1"/>
</dbReference>
<keyword evidence="5" id="KW-1185">Reference proteome</keyword>
<comment type="caution">
    <text evidence="4">The sequence shown here is derived from an EMBL/GenBank/DDBJ whole genome shotgun (WGS) entry which is preliminary data.</text>
</comment>
<dbReference type="InterPro" id="IPR016140">
    <property type="entry name" value="Bifunc_inhib/LTP/seed_store"/>
</dbReference>
<dbReference type="InterPro" id="IPR000528">
    <property type="entry name" value="Plant_nsLTP"/>
</dbReference>
<proteinExistence type="inferred from homology"/>
<gene>
    <name evidence="4" type="ORF">Sjap_021123</name>
</gene>
<dbReference type="PANTHER" id="PTHR33076">
    <property type="entry name" value="NON-SPECIFIC LIPID-TRANSFER PROTEIN 2-RELATED"/>
    <property type="match status" value="1"/>
</dbReference>
<sequence>MNRIAIFAPLLLALILLVSESAAVVIDCNTVIGDLQPCLPYIVKHSKETKPTTACCGDIKALKKIPKTRHERVRVCRCIKKALRKIRNLDPSRAAGLPKACGVAINPPPGRDMDCAKS</sequence>
<name>A0AAP0FB32_9MAGN</name>
<evidence type="ECO:0000313" key="4">
    <source>
        <dbReference type="EMBL" id="KAK9103869.1"/>
    </source>
</evidence>
<protein>
    <recommendedName>
        <fullName evidence="1">Non-specific lipid-transfer protein</fullName>
    </recommendedName>
</protein>
<dbReference type="CDD" id="cd01960">
    <property type="entry name" value="nsLTP1"/>
    <property type="match status" value="1"/>
</dbReference>
<accession>A0AAP0FB32</accession>
<reference evidence="4 5" key="1">
    <citation type="submission" date="2024-01" db="EMBL/GenBank/DDBJ databases">
        <title>Genome assemblies of Stephania.</title>
        <authorList>
            <person name="Yang L."/>
        </authorList>
    </citation>
    <scope>NUCLEOTIDE SEQUENCE [LARGE SCALE GENOMIC DNA]</scope>
    <source>
        <strain evidence="4">QJT</strain>
        <tissue evidence="4">Leaf</tissue>
    </source>
</reference>
<comment type="function">
    <text evidence="1">Plant non-specific lipid-transfer proteins transfer phospholipids as well as galactolipids across membranes. May play a role in wax or cutin deposition in the cell walls of expanding epidermal cells and certain secretory tissues.</text>
</comment>
<feature type="chain" id="PRO_5043005660" description="Non-specific lipid-transfer protein" evidence="2">
    <location>
        <begin position="24"/>
        <end position="118"/>
    </location>
</feature>
<evidence type="ECO:0000256" key="2">
    <source>
        <dbReference type="SAM" id="SignalP"/>
    </source>
</evidence>
<evidence type="ECO:0000259" key="3">
    <source>
        <dbReference type="SMART" id="SM00499"/>
    </source>
</evidence>
<feature type="signal peptide" evidence="2">
    <location>
        <begin position="1"/>
        <end position="23"/>
    </location>
</feature>
<dbReference type="Gene3D" id="1.10.110.10">
    <property type="entry name" value="Plant lipid-transfer and hydrophobic proteins"/>
    <property type="match status" value="1"/>
</dbReference>
<dbReference type="GO" id="GO:0008289">
    <property type="term" value="F:lipid binding"/>
    <property type="evidence" value="ECO:0007669"/>
    <property type="project" value="UniProtKB-KW"/>
</dbReference>
<dbReference type="Pfam" id="PF00234">
    <property type="entry name" value="Tryp_alpha_amyl"/>
    <property type="match status" value="1"/>
</dbReference>
<comment type="similarity">
    <text evidence="1">Belongs to the plant LTP family.</text>
</comment>
<organism evidence="4 5">
    <name type="scientific">Stephania japonica</name>
    <dbReference type="NCBI Taxonomy" id="461633"/>
    <lineage>
        <taxon>Eukaryota</taxon>
        <taxon>Viridiplantae</taxon>
        <taxon>Streptophyta</taxon>
        <taxon>Embryophyta</taxon>
        <taxon>Tracheophyta</taxon>
        <taxon>Spermatophyta</taxon>
        <taxon>Magnoliopsida</taxon>
        <taxon>Ranunculales</taxon>
        <taxon>Menispermaceae</taxon>
        <taxon>Menispermoideae</taxon>
        <taxon>Cissampelideae</taxon>
        <taxon>Stephania</taxon>
    </lineage>
</organism>
<dbReference type="Proteomes" id="UP001417504">
    <property type="component" value="Unassembled WGS sequence"/>
</dbReference>
<dbReference type="GO" id="GO:0006869">
    <property type="term" value="P:lipid transport"/>
    <property type="evidence" value="ECO:0007669"/>
    <property type="project" value="InterPro"/>
</dbReference>
<keyword evidence="1" id="KW-0446">Lipid-binding</keyword>
<dbReference type="AlphaFoldDB" id="A0AAP0FB32"/>
<dbReference type="PRINTS" id="PR00382">
    <property type="entry name" value="LIPIDTRNSFER"/>
</dbReference>
<evidence type="ECO:0000313" key="5">
    <source>
        <dbReference type="Proteomes" id="UP001417504"/>
    </source>
</evidence>
<dbReference type="SMART" id="SM00499">
    <property type="entry name" value="AAI"/>
    <property type="match status" value="1"/>
</dbReference>
<keyword evidence="2" id="KW-0732">Signal</keyword>
<evidence type="ECO:0000256" key="1">
    <source>
        <dbReference type="RuleBase" id="RU000628"/>
    </source>
</evidence>
<dbReference type="EMBL" id="JBBNAE010000008">
    <property type="protein sequence ID" value="KAK9103869.1"/>
    <property type="molecule type" value="Genomic_DNA"/>
</dbReference>